<protein>
    <submittedName>
        <fullName evidence="2">Uncharacterized protein</fullName>
    </submittedName>
</protein>
<name>Q0RSG6_FRAAA</name>
<evidence type="ECO:0000313" key="2">
    <source>
        <dbReference type="EMBL" id="CAJ59496.1"/>
    </source>
</evidence>
<sequence>MRLPGGEWLLLGAERLALTGLLPAETLTELPALASANANQFPETVLDVPLAVVRLVGDPRNEVVDAARCVQVGAADLTELVEQTVAKLPPVLAELLLNLLTLLLLLLLSHLVNPFVMIAIRAVMARGQP</sequence>
<dbReference type="HOGENOM" id="CLU_1945587_0_0_11"/>
<dbReference type="KEGG" id="fal:FRAAL0828"/>
<dbReference type="AlphaFoldDB" id="Q0RSG6"/>
<dbReference type="EMBL" id="CT573213">
    <property type="protein sequence ID" value="CAJ59496.1"/>
    <property type="molecule type" value="Genomic_DNA"/>
</dbReference>
<feature type="transmembrane region" description="Helical" evidence="1">
    <location>
        <begin position="95"/>
        <end position="120"/>
    </location>
</feature>
<proteinExistence type="predicted"/>
<keyword evidence="1" id="KW-0812">Transmembrane</keyword>
<accession>Q0RSG6</accession>
<evidence type="ECO:0000313" key="3">
    <source>
        <dbReference type="Proteomes" id="UP000000657"/>
    </source>
</evidence>
<keyword evidence="1" id="KW-1133">Transmembrane helix</keyword>
<evidence type="ECO:0000256" key="1">
    <source>
        <dbReference type="SAM" id="Phobius"/>
    </source>
</evidence>
<keyword evidence="3" id="KW-1185">Reference proteome</keyword>
<dbReference type="Proteomes" id="UP000000657">
    <property type="component" value="Chromosome"/>
</dbReference>
<gene>
    <name evidence="2" type="ordered locus">FRAAL0828</name>
</gene>
<reference evidence="2 3" key="1">
    <citation type="journal article" date="2007" name="Genome Res.">
        <title>Genome characteristics of facultatively symbiotic Frankia sp. strains reflect host range and host plant biogeography.</title>
        <authorList>
            <person name="Normand P."/>
            <person name="Lapierre P."/>
            <person name="Tisa L.S."/>
            <person name="Gogarten J.P."/>
            <person name="Alloisio N."/>
            <person name="Bagnarol E."/>
            <person name="Bassi C.A."/>
            <person name="Berry A.M."/>
            <person name="Bickhart D.M."/>
            <person name="Choisne N."/>
            <person name="Couloux A."/>
            <person name="Cournoyer B."/>
            <person name="Cruveiller S."/>
            <person name="Daubin V."/>
            <person name="Demange N."/>
            <person name="Francino M.P."/>
            <person name="Goltsman E."/>
            <person name="Huang Y."/>
            <person name="Kopp O.R."/>
            <person name="Labarre L."/>
            <person name="Lapidus A."/>
            <person name="Lavire C."/>
            <person name="Marechal J."/>
            <person name="Martinez M."/>
            <person name="Mastronunzio J.E."/>
            <person name="Mullin B.C."/>
            <person name="Niemann J."/>
            <person name="Pujic P."/>
            <person name="Rawnsley T."/>
            <person name="Rouy Z."/>
            <person name="Schenowitz C."/>
            <person name="Sellstedt A."/>
            <person name="Tavares F."/>
            <person name="Tomkins J.P."/>
            <person name="Vallenet D."/>
            <person name="Valverde C."/>
            <person name="Wall L.G."/>
            <person name="Wang Y."/>
            <person name="Medigue C."/>
            <person name="Benson D.R."/>
        </authorList>
    </citation>
    <scope>NUCLEOTIDE SEQUENCE [LARGE SCALE GENOMIC DNA]</scope>
    <source>
        <strain evidence="3">DSM 45986 / CECT 9034 / ACN14a</strain>
    </source>
</reference>
<keyword evidence="1" id="KW-0472">Membrane</keyword>
<organism evidence="2 3">
    <name type="scientific">Frankia alni (strain DSM 45986 / CECT 9034 / ACN14a)</name>
    <dbReference type="NCBI Taxonomy" id="326424"/>
    <lineage>
        <taxon>Bacteria</taxon>
        <taxon>Bacillati</taxon>
        <taxon>Actinomycetota</taxon>
        <taxon>Actinomycetes</taxon>
        <taxon>Frankiales</taxon>
        <taxon>Frankiaceae</taxon>
        <taxon>Frankia</taxon>
    </lineage>
</organism>